<keyword evidence="3" id="KW-1185">Reference proteome</keyword>
<organism evidence="2 3">
    <name type="scientific">Sinorhizobium americanum</name>
    <dbReference type="NCBI Taxonomy" id="194963"/>
    <lineage>
        <taxon>Bacteria</taxon>
        <taxon>Pseudomonadati</taxon>
        <taxon>Pseudomonadota</taxon>
        <taxon>Alphaproteobacteria</taxon>
        <taxon>Hyphomicrobiales</taxon>
        <taxon>Rhizobiaceae</taxon>
        <taxon>Sinorhizobium/Ensifer group</taxon>
        <taxon>Sinorhizobium</taxon>
    </lineage>
</organism>
<accession>A0A1L3LIZ2</accession>
<proteinExistence type="predicted"/>
<reference evidence="2 3" key="1">
    <citation type="submission" date="2015-10" db="EMBL/GenBank/DDBJ databases">
        <title>Genomic differences between typical nodule nitrogen-fixing rhizobial strains and those coming from bean seeds.</title>
        <authorList>
            <person name="Peralta H."/>
            <person name="Aguilar-Vera A."/>
            <person name="Diaz R."/>
            <person name="Mora Y."/>
            <person name="Martinez-Batallar G."/>
            <person name="Salazar E."/>
            <person name="Vargas-Lagunas C."/>
            <person name="Encarnacion S."/>
            <person name="Girard L."/>
            <person name="Mora J."/>
        </authorList>
    </citation>
    <scope>NUCLEOTIDE SEQUENCE [LARGE SCALE GENOMIC DNA]</scope>
    <source>
        <strain evidence="2 3">CFNEI 73</strain>
    </source>
</reference>
<dbReference type="EMBL" id="CP013107">
    <property type="protein sequence ID" value="APG90092.1"/>
    <property type="molecule type" value="Genomic_DNA"/>
</dbReference>
<evidence type="ECO:0000313" key="2">
    <source>
        <dbReference type="EMBL" id="APG90092.1"/>
    </source>
</evidence>
<feature type="compositionally biased region" description="Basic and acidic residues" evidence="1">
    <location>
        <begin position="1"/>
        <end position="14"/>
    </location>
</feature>
<dbReference type="AlphaFoldDB" id="A0A1L3LIZ2"/>
<dbReference type="KEGG" id="same:SAMCFNEI73_Ch0768"/>
<feature type="region of interest" description="Disordered" evidence="1">
    <location>
        <begin position="1"/>
        <end position="39"/>
    </location>
</feature>
<evidence type="ECO:0000256" key="1">
    <source>
        <dbReference type="SAM" id="MobiDB-lite"/>
    </source>
</evidence>
<evidence type="ECO:0000313" key="3">
    <source>
        <dbReference type="Proteomes" id="UP000182306"/>
    </source>
</evidence>
<dbReference type="Proteomes" id="UP000182306">
    <property type="component" value="Chromosome"/>
</dbReference>
<protein>
    <submittedName>
        <fullName evidence="2">Uncharacterized protein</fullName>
    </submittedName>
</protein>
<name>A0A1L3LIZ2_9HYPH</name>
<gene>
    <name evidence="2" type="ORF">SAMCFNEI73_Ch0768</name>
</gene>
<sequence>MRFDPQKRFEDENRSGGAASAAHSKTPPGSSAGGVQMQT</sequence>